<reference evidence="2" key="1">
    <citation type="submission" date="2022-12" db="EMBL/GenBank/DDBJ databases">
        <authorList>
            <person name="Petersen C."/>
        </authorList>
    </citation>
    <scope>NUCLEOTIDE SEQUENCE</scope>
    <source>
        <strain evidence="2">IBT 15544</strain>
    </source>
</reference>
<protein>
    <submittedName>
        <fullName evidence="2">Uncharacterized protein</fullName>
    </submittedName>
</protein>
<evidence type="ECO:0000313" key="2">
    <source>
        <dbReference type="EMBL" id="KAJ5211774.1"/>
    </source>
</evidence>
<reference evidence="2" key="2">
    <citation type="journal article" date="2023" name="IMA Fungus">
        <title>Comparative genomic study of the Penicillium genus elucidates a diverse pangenome and 15 lateral gene transfer events.</title>
        <authorList>
            <person name="Petersen C."/>
            <person name="Sorensen T."/>
            <person name="Nielsen M.R."/>
            <person name="Sondergaard T.E."/>
            <person name="Sorensen J.L."/>
            <person name="Fitzpatrick D.A."/>
            <person name="Frisvad J.C."/>
            <person name="Nielsen K.L."/>
        </authorList>
    </citation>
    <scope>NUCLEOTIDE SEQUENCE</scope>
    <source>
        <strain evidence="2">IBT 15544</strain>
    </source>
</reference>
<dbReference type="OrthoDB" id="5341924at2759"/>
<evidence type="ECO:0000313" key="3">
    <source>
        <dbReference type="Proteomes" id="UP001150904"/>
    </source>
</evidence>
<dbReference type="AlphaFoldDB" id="A0A9W9T748"/>
<dbReference type="Proteomes" id="UP001150904">
    <property type="component" value="Unassembled WGS sequence"/>
</dbReference>
<comment type="caution">
    <text evidence="2">The sequence shown here is derived from an EMBL/GenBank/DDBJ whole genome shotgun (WGS) entry which is preliminary data.</text>
</comment>
<organism evidence="2 3">
    <name type="scientific">Penicillium cinerascens</name>
    <dbReference type="NCBI Taxonomy" id="70096"/>
    <lineage>
        <taxon>Eukaryota</taxon>
        <taxon>Fungi</taxon>
        <taxon>Dikarya</taxon>
        <taxon>Ascomycota</taxon>
        <taxon>Pezizomycotina</taxon>
        <taxon>Eurotiomycetes</taxon>
        <taxon>Eurotiomycetidae</taxon>
        <taxon>Eurotiales</taxon>
        <taxon>Aspergillaceae</taxon>
        <taxon>Penicillium</taxon>
    </lineage>
</organism>
<gene>
    <name evidence="2" type="ORF">N7498_003420</name>
</gene>
<feature type="region of interest" description="Disordered" evidence="1">
    <location>
        <begin position="392"/>
        <end position="411"/>
    </location>
</feature>
<dbReference type="RefSeq" id="XP_058309944.1">
    <property type="nucleotide sequence ID" value="XM_058450482.1"/>
</dbReference>
<accession>A0A9W9T748</accession>
<feature type="region of interest" description="Disordered" evidence="1">
    <location>
        <begin position="927"/>
        <end position="951"/>
    </location>
</feature>
<proteinExistence type="predicted"/>
<dbReference type="GeneID" id="83177783"/>
<sequence length="1059" mass="118984">MRRCLCTGRSLRIGRRLITPLLALSSPLALRTQTRPASTRGPLTDEEHQFITSYNDFPASPLQSERRFLIESWIPFLMACRPTQRPDNRADPQNPTVSLMQHKKDLDRVHKLMGVLWASRTHANLDLLAHLGFNMKQWSGVHALLSQFIDTYEIIRPFQIAQHLAPTLDWFAGDMSLNQLTGITPSALGQRVESLPTSDTTSLDAITMRPAAKGLSDRYLGELLYNIGSLALAAADRSPEESKAAMSCVFRLLARMHNLGLISDKIYQYQPYNSHEQVFRPPGLHLLSSHIMTVLSDAAWLEHESELAKAATEAGEDPPFLPFPVEFRELGPEIWFELILWCCVEHGLAKQGALLVKAMQKRKGDGEWKVESWAPLAQNLDIVRQTNITTEQSWRRPHNGGPPEVFKGRNKPPFNGLGKRTISTEVVVCLRDTLYDKAYTGVGFYGASPSELLQLEAPLSELLDPAGSKDDLRPTNKLTNWHMTRIFESGSLEPNKDPVAFQRILRSTQSVVPPWQPGFDTSEHQLDKVTRSQLYDESAAISGLVEYNIKAFANQRQAGRSFYQFAWLQNIVDASKAQHIQAFFEHINQSQSADVLFFDDAHSSNLKIHQSSLPGISDMTMAELIDLATSSRAYGFGNWLLFNDDPDGPSIPTSSYGNQMLAPALLRFATATKNPELCEKIIAALAMPLSVNTLKCLVNFHIALADWTRVRMTLNYMRDFRLKSWGFHNLASLAAKVIRMDATIKKKHARGVTVEKKEEESLESAKDILLRFFEGEFNTQASKNRRVADFQGRALRRLQQVLSTLPEPLAGLMEQVKFKRSPRSHQRMHYIPCVSFNDILTAAVEVHGSKVGMELYAQWCQDVPSPTMSRQQEGGVSRLLTLPEMRDHNGNPTFNPAWHAEIQRKAVVPDVNTIRIIAQAALQEFEAERTNMPSSTPDEPPPSSPPTDHFIEDGYQIDVSRSLYQYVSKNGGRPPASEAEAALDFCATRYLRARIPEDQIDADLPGHLARLRARGVLTKRSGARDNWSERAAAKRVRDEAKELQNDPFMASWLADAAQE</sequence>
<evidence type="ECO:0000256" key="1">
    <source>
        <dbReference type="SAM" id="MobiDB-lite"/>
    </source>
</evidence>
<keyword evidence="3" id="KW-1185">Reference proteome</keyword>
<name>A0A9W9T748_9EURO</name>
<dbReference type="EMBL" id="JAPQKR010000008">
    <property type="protein sequence ID" value="KAJ5211774.1"/>
    <property type="molecule type" value="Genomic_DNA"/>
</dbReference>